<name>A0A6L2Q6E9_COPFO</name>
<dbReference type="SUPFAM" id="SSF54928">
    <property type="entry name" value="RNA-binding domain, RBD"/>
    <property type="match status" value="1"/>
</dbReference>
<dbReference type="InterPro" id="IPR035979">
    <property type="entry name" value="RBD_domain_sf"/>
</dbReference>
<dbReference type="InterPro" id="IPR012677">
    <property type="entry name" value="Nucleotide-bd_a/b_plait_sf"/>
</dbReference>
<dbReference type="PROSITE" id="PS50102">
    <property type="entry name" value="RRM"/>
    <property type="match status" value="1"/>
</dbReference>
<dbReference type="Gene3D" id="3.30.70.330">
    <property type="match status" value="1"/>
</dbReference>
<feature type="domain" description="RRM" evidence="6">
    <location>
        <begin position="5"/>
        <end position="82"/>
    </location>
</feature>
<evidence type="ECO:0000256" key="4">
    <source>
        <dbReference type="PROSITE-ProRule" id="PRU00176"/>
    </source>
</evidence>
<evidence type="ECO:0000259" key="6">
    <source>
        <dbReference type="PROSITE" id="PS50102"/>
    </source>
</evidence>
<keyword evidence="2 4" id="KW-0694">RNA-binding</keyword>
<dbReference type="InterPro" id="IPR052285">
    <property type="entry name" value="NEXT_complex_subunit"/>
</dbReference>
<evidence type="ECO:0000256" key="1">
    <source>
        <dbReference type="ARBA" id="ARBA00004642"/>
    </source>
</evidence>
<dbReference type="GO" id="GO:0005654">
    <property type="term" value="C:nucleoplasm"/>
    <property type="evidence" value="ECO:0007669"/>
    <property type="project" value="UniProtKB-SubCell"/>
</dbReference>
<accession>A0A6L2Q6E9</accession>
<dbReference type="InParanoid" id="A0A6L2Q6E9"/>
<reference evidence="8" key="1">
    <citation type="submission" date="2020-01" db="EMBL/GenBank/DDBJ databases">
        <title>Draft genome sequence of the Termite Coptotermes fromosanus.</title>
        <authorList>
            <person name="Itakura S."/>
            <person name="Yosikawa Y."/>
            <person name="Umezawa K."/>
        </authorList>
    </citation>
    <scope>NUCLEOTIDE SEQUENCE [LARGE SCALE GENOMIC DNA]</scope>
</reference>
<dbReference type="GO" id="GO:0003727">
    <property type="term" value="F:single-stranded RNA binding"/>
    <property type="evidence" value="ECO:0007669"/>
    <property type="project" value="TreeGrafter"/>
</dbReference>
<evidence type="ECO:0000256" key="5">
    <source>
        <dbReference type="SAM" id="MobiDB-lite"/>
    </source>
</evidence>
<evidence type="ECO:0000313" key="8">
    <source>
        <dbReference type="Proteomes" id="UP000502823"/>
    </source>
</evidence>
<dbReference type="PANTHER" id="PTHR13798:SF11">
    <property type="entry name" value="RNA-BINDING PROTEIN 7-RELATED"/>
    <property type="match status" value="1"/>
</dbReference>
<feature type="compositionally biased region" description="Low complexity" evidence="5">
    <location>
        <begin position="206"/>
        <end position="216"/>
    </location>
</feature>
<feature type="region of interest" description="Disordered" evidence="5">
    <location>
        <begin position="176"/>
        <end position="238"/>
    </location>
</feature>
<dbReference type="AlphaFoldDB" id="A0A6L2Q6E9"/>
<dbReference type="EMBL" id="BLKM01000769">
    <property type="protein sequence ID" value="GFG38348.1"/>
    <property type="molecule type" value="Genomic_DNA"/>
</dbReference>
<dbReference type="OrthoDB" id="407442at2759"/>
<dbReference type="SMART" id="SM00360">
    <property type="entry name" value="RRM"/>
    <property type="match status" value="1"/>
</dbReference>
<organism evidence="7 8">
    <name type="scientific">Coptotermes formosanus</name>
    <name type="common">Formosan subterranean termite</name>
    <dbReference type="NCBI Taxonomy" id="36987"/>
    <lineage>
        <taxon>Eukaryota</taxon>
        <taxon>Metazoa</taxon>
        <taxon>Ecdysozoa</taxon>
        <taxon>Arthropoda</taxon>
        <taxon>Hexapoda</taxon>
        <taxon>Insecta</taxon>
        <taxon>Pterygota</taxon>
        <taxon>Neoptera</taxon>
        <taxon>Polyneoptera</taxon>
        <taxon>Dictyoptera</taxon>
        <taxon>Blattodea</taxon>
        <taxon>Blattoidea</taxon>
        <taxon>Termitoidae</taxon>
        <taxon>Rhinotermitidae</taxon>
        <taxon>Coptotermes</taxon>
    </lineage>
</organism>
<keyword evidence="3" id="KW-0539">Nucleus</keyword>
<proteinExistence type="predicted"/>
<dbReference type="GO" id="GO:0000381">
    <property type="term" value="P:regulation of alternative mRNA splicing, via spliceosome"/>
    <property type="evidence" value="ECO:0007669"/>
    <property type="project" value="TreeGrafter"/>
</dbReference>
<evidence type="ECO:0000256" key="2">
    <source>
        <dbReference type="ARBA" id="ARBA00022884"/>
    </source>
</evidence>
<dbReference type="Proteomes" id="UP000502823">
    <property type="component" value="Unassembled WGS sequence"/>
</dbReference>
<evidence type="ECO:0000313" key="7">
    <source>
        <dbReference type="EMBL" id="GFG38348.1"/>
    </source>
</evidence>
<dbReference type="Pfam" id="PF00076">
    <property type="entry name" value="RRM_1"/>
    <property type="match status" value="1"/>
</dbReference>
<keyword evidence="8" id="KW-1185">Reference proteome</keyword>
<gene>
    <name evidence="7" type="ORF">Cfor_05694</name>
</gene>
<dbReference type="PANTHER" id="PTHR13798">
    <property type="entry name" value="RNA BINDING MOTIF RBM PROTEIN -RELATED"/>
    <property type="match status" value="1"/>
</dbReference>
<dbReference type="CDD" id="cd12336">
    <property type="entry name" value="RRM_RBM7_like"/>
    <property type="match status" value="1"/>
</dbReference>
<feature type="compositionally biased region" description="Polar residues" evidence="5">
    <location>
        <begin position="177"/>
        <end position="186"/>
    </location>
</feature>
<evidence type="ECO:0000256" key="3">
    <source>
        <dbReference type="ARBA" id="ARBA00023242"/>
    </source>
</evidence>
<comment type="caution">
    <text evidence="7">The sequence shown here is derived from an EMBL/GenBank/DDBJ whole genome shotgun (WGS) entry which is preliminary data.</text>
</comment>
<protein>
    <recommendedName>
        <fullName evidence="6">RRM domain-containing protein</fullName>
    </recommendedName>
</protein>
<comment type="subcellular location">
    <subcellularLocation>
        <location evidence="1">Nucleus</location>
        <location evidence="1">Nucleoplasm</location>
    </subcellularLocation>
</comment>
<dbReference type="InterPro" id="IPR000504">
    <property type="entry name" value="RRM_dom"/>
</dbReference>
<sequence length="238" mass="26859">MDDERTVWCGNLSEKVTEEVLYELFLQAGPLERVKIPKDNNGRQRNYGFITFKHVCSVPYSVALFAGTSLFNKVLQLNSRSTDIDSPQGQASISYIHNSGRHRTQSLPINFGSMAAAAVPDYNMLLQLGQQMLIPGSFGSEQCQLNQYNTSASSNSLPLYRSQMNSSYYLGGDLQKISKTNHNNNGNKRHHPYAPSSGSRDHENIHNSNSHQSNSKSGRHRHDRHDNDRRHSGGRRRR</sequence>